<dbReference type="Proteomes" id="UP000015105">
    <property type="component" value="Chromosome 1D"/>
</dbReference>
<dbReference type="GO" id="GO:0016020">
    <property type="term" value="C:membrane"/>
    <property type="evidence" value="ECO:0007669"/>
    <property type="project" value="TreeGrafter"/>
</dbReference>
<name>A0A452XJ85_AEGTS</name>
<dbReference type="GO" id="GO:0006914">
    <property type="term" value="P:autophagy"/>
    <property type="evidence" value="ECO:0007669"/>
    <property type="project" value="TreeGrafter"/>
</dbReference>
<reference evidence="2" key="4">
    <citation type="submission" date="2019-03" db="UniProtKB">
        <authorList>
            <consortium name="EnsemblPlants"/>
        </authorList>
    </citation>
    <scope>IDENTIFICATION</scope>
</reference>
<reference evidence="2" key="5">
    <citation type="journal article" date="2021" name="G3 (Bethesda)">
        <title>Aegilops tauschii genome assembly Aet v5.0 features greater sequence contiguity and improved annotation.</title>
        <authorList>
            <person name="Wang L."/>
            <person name="Zhu T."/>
            <person name="Rodriguez J.C."/>
            <person name="Deal K.R."/>
            <person name="Dubcovsky J."/>
            <person name="McGuire P.E."/>
            <person name="Lux T."/>
            <person name="Spannagl M."/>
            <person name="Mayer K.F.X."/>
            <person name="Baldrich P."/>
            <person name="Meyers B.C."/>
            <person name="Huo N."/>
            <person name="Gu Y.Q."/>
            <person name="Zhou H."/>
            <person name="Devos K.M."/>
            <person name="Bennetzen J.L."/>
            <person name="Unver T."/>
            <person name="Budak H."/>
            <person name="Gulick P.J."/>
            <person name="Galiba G."/>
            <person name="Kalapos B."/>
            <person name="Nelson D.R."/>
            <person name="Li P."/>
            <person name="You F.M."/>
            <person name="Luo M.C."/>
            <person name="Dvorak J."/>
        </authorList>
    </citation>
    <scope>NUCLEOTIDE SEQUENCE [LARGE SCALE GENOMIC DNA]</scope>
    <source>
        <strain evidence="2">cv. AL8/78</strain>
    </source>
</reference>
<dbReference type="AlphaFoldDB" id="A0A452XJ85"/>
<reference evidence="3" key="1">
    <citation type="journal article" date="2014" name="Science">
        <title>Ancient hybridizations among the ancestral genomes of bread wheat.</title>
        <authorList>
            <consortium name="International Wheat Genome Sequencing Consortium,"/>
            <person name="Marcussen T."/>
            <person name="Sandve S.R."/>
            <person name="Heier L."/>
            <person name="Spannagl M."/>
            <person name="Pfeifer M."/>
            <person name="Jakobsen K.S."/>
            <person name="Wulff B.B."/>
            <person name="Steuernagel B."/>
            <person name="Mayer K.F."/>
            <person name="Olsen O.A."/>
        </authorList>
    </citation>
    <scope>NUCLEOTIDE SEQUENCE [LARGE SCALE GENOMIC DNA]</scope>
    <source>
        <strain evidence="3">cv. AL8/78</strain>
    </source>
</reference>
<dbReference type="InterPro" id="IPR032914">
    <property type="entry name" value="Vam6/VPS39/TRAP1"/>
</dbReference>
<organism evidence="2 3">
    <name type="scientific">Aegilops tauschii subsp. strangulata</name>
    <name type="common">Goatgrass</name>
    <dbReference type="NCBI Taxonomy" id="200361"/>
    <lineage>
        <taxon>Eukaryota</taxon>
        <taxon>Viridiplantae</taxon>
        <taxon>Streptophyta</taxon>
        <taxon>Embryophyta</taxon>
        <taxon>Tracheophyta</taxon>
        <taxon>Spermatophyta</taxon>
        <taxon>Magnoliopsida</taxon>
        <taxon>Liliopsida</taxon>
        <taxon>Poales</taxon>
        <taxon>Poaceae</taxon>
        <taxon>BOP clade</taxon>
        <taxon>Pooideae</taxon>
        <taxon>Triticodae</taxon>
        <taxon>Triticeae</taxon>
        <taxon>Triticinae</taxon>
        <taxon>Aegilops</taxon>
    </lineage>
</organism>
<evidence type="ECO:0000313" key="2">
    <source>
        <dbReference type="EnsemblPlants" id="AET1Gv20030500.15"/>
    </source>
</evidence>
<dbReference type="InterPro" id="IPR019452">
    <property type="entry name" value="VPS39/TGF_beta_rcpt-assoc_1"/>
</dbReference>
<sequence length="324" mass="36567">QVFCYRKVSAVEQIKALLRIKSYTEAISLLEEFESDGEISNDMISFVHAQLGFLLFFDLRFEDAVNHFLLSETMQPAEIFPFIMRDPNRWSDLVPRKRYWGLHPPPKPLEEVIDDGLVTLQRALFLKKAGVDTVVDEDFLSNPPTRADLLELAIRNIIRYLCVSREKSLSPAEMEGVDTLLMYLYRALDLVDDMEKLASSQNSCVVDELESLLDNSGHLRTLAFLYGSKGMCSQAVAIWRILARNYSTGLWKDRPNLPGTDSQETSADKKSGEEIAAIEASKILQATSDQDLVLEHLGWVADIDQDLATAILTSEMREKQLSSG</sequence>
<dbReference type="GO" id="GO:0005737">
    <property type="term" value="C:cytoplasm"/>
    <property type="evidence" value="ECO:0007669"/>
    <property type="project" value="TreeGrafter"/>
</dbReference>
<dbReference type="PANTHER" id="PTHR12894:SF43">
    <property type="entry name" value="VACUOLAR SORTING PROTEIN 3"/>
    <property type="match status" value="1"/>
</dbReference>
<evidence type="ECO:0000259" key="1">
    <source>
        <dbReference type="Pfam" id="PF10366"/>
    </source>
</evidence>
<dbReference type="EnsemblPlants" id="AET1Gv20030500.15">
    <property type="protein sequence ID" value="AET1Gv20030500.15"/>
    <property type="gene ID" value="AET1Gv20030500"/>
</dbReference>
<dbReference type="PANTHER" id="PTHR12894">
    <property type="entry name" value="CNH DOMAIN CONTAINING"/>
    <property type="match status" value="1"/>
</dbReference>
<feature type="domain" description="Vacuolar sorting protein 39/Transforming growth factor beta receptor-associated" evidence="1">
    <location>
        <begin position="177"/>
        <end position="300"/>
    </location>
</feature>
<protein>
    <recommendedName>
        <fullName evidence="1">Vacuolar sorting protein 39/Transforming growth factor beta receptor-associated domain-containing protein</fullName>
    </recommendedName>
</protein>
<dbReference type="GO" id="GO:0034058">
    <property type="term" value="P:endosomal vesicle fusion"/>
    <property type="evidence" value="ECO:0007669"/>
    <property type="project" value="TreeGrafter"/>
</dbReference>
<proteinExistence type="predicted"/>
<reference evidence="3" key="2">
    <citation type="journal article" date="2017" name="Nat. Plants">
        <title>The Aegilops tauschii genome reveals multiple impacts of transposons.</title>
        <authorList>
            <person name="Zhao G."/>
            <person name="Zou C."/>
            <person name="Li K."/>
            <person name="Wang K."/>
            <person name="Li T."/>
            <person name="Gao L."/>
            <person name="Zhang X."/>
            <person name="Wang H."/>
            <person name="Yang Z."/>
            <person name="Liu X."/>
            <person name="Jiang W."/>
            <person name="Mao L."/>
            <person name="Kong X."/>
            <person name="Jiao Y."/>
            <person name="Jia J."/>
        </authorList>
    </citation>
    <scope>NUCLEOTIDE SEQUENCE [LARGE SCALE GENOMIC DNA]</scope>
    <source>
        <strain evidence="3">cv. AL8/78</strain>
    </source>
</reference>
<accession>A0A452XJ85</accession>
<keyword evidence="3" id="KW-1185">Reference proteome</keyword>
<dbReference type="Gramene" id="AET1Gv20030500.15">
    <property type="protein sequence ID" value="AET1Gv20030500.15"/>
    <property type="gene ID" value="AET1Gv20030500"/>
</dbReference>
<evidence type="ECO:0000313" key="3">
    <source>
        <dbReference type="Proteomes" id="UP000015105"/>
    </source>
</evidence>
<dbReference type="Pfam" id="PF10366">
    <property type="entry name" value="Vps39_1"/>
    <property type="match status" value="1"/>
</dbReference>
<reference evidence="2" key="3">
    <citation type="journal article" date="2017" name="Nature">
        <title>Genome sequence of the progenitor of the wheat D genome Aegilops tauschii.</title>
        <authorList>
            <person name="Luo M.C."/>
            <person name="Gu Y.Q."/>
            <person name="Puiu D."/>
            <person name="Wang H."/>
            <person name="Twardziok S.O."/>
            <person name="Deal K.R."/>
            <person name="Huo N."/>
            <person name="Zhu T."/>
            <person name="Wang L."/>
            <person name="Wang Y."/>
            <person name="McGuire P.E."/>
            <person name="Liu S."/>
            <person name="Long H."/>
            <person name="Ramasamy R.K."/>
            <person name="Rodriguez J.C."/>
            <person name="Van S.L."/>
            <person name="Yuan L."/>
            <person name="Wang Z."/>
            <person name="Xia Z."/>
            <person name="Xiao L."/>
            <person name="Anderson O.D."/>
            <person name="Ouyang S."/>
            <person name="Liang Y."/>
            <person name="Zimin A.V."/>
            <person name="Pertea G."/>
            <person name="Qi P."/>
            <person name="Bennetzen J.L."/>
            <person name="Dai X."/>
            <person name="Dawson M.W."/>
            <person name="Muller H.G."/>
            <person name="Kugler K."/>
            <person name="Rivarola-Duarte L."/>
            <person name="Spannagl M."/>
            <person name="Mayer K.F.X."/>
            <person name="Lu F.H."/>
            <person name="Bevan M.W."/>
            <person name="Leroy P."/>
            <person name="Li P."/>
            <person name="You F.M."/>
            <person name="Sun Q."/>
            <person name="Liu Z."/>
            <person name="Lyons E."/>
            <person name="Wicker T."/>
            <person name="Salzberg S.L."/>
            <person name="Devos K.M."/>
            <person name="Dvorak J."/>
        </authorList>
    </citation>
    <scope>NUCLEOTIDE SEQUENCE [LARGE SCALE GENOMIC DNA]</scope>
    <source>
        <strain evidence="2">cv. AL8/78</strain>
    </source>
</reference>